<dbReference type="AlphaFoldDB" id="A0A4Q0T1P1"/>
<comment type="caution">
    <text evidence="1">The sequence shown here is derived from an EMBL/GenBank/DDBJ whole genome shotgun (WGS) entry which is preliminary data.</text>
</comment>
<dbReference type="Proteomes" id="UP000289437">
    <property type="component" value="Unassembled WGS sequence"/>
</dbReference>
<name>A0A4Q0T1P1_9BACT</name>
<dbReference type="EMBL" id="RDSM01000002">
    <property type="protein sequence ID" value="RXH55888.1"/>
    <property type="molecule type" value="Genomic_DNA"/>
</dbReference>
<reference evidence="2" key="2">
    <citation type="submission" date="2019-02" db="EMBL/GenBank/DDBJ databases">
        <title>Granulicella sibirica sp. nov., a psychrotolerant acidobacterium isolated from an organic soil layer in forested tundra, West Siberia.</title>
        <authorList>
            <person name="Oshkin I.Y."/>
            <person name="Kulichevskaya I.S."/>
            <person name="Rijpstra W.I.C."/>
            <person name="Sinninghe Damste J.S."/>
            <person name="Rakitin A.L."/>
            <person name="Ravin N.V."/>
            <person name="Dedysh S.N."/>
        </authorList>
    </citation>
    <scope>NUCLEOTIDE SEQUENCE [LARGE SCALE GENOMIC DNA]</scope>
    <source>
        <strain evidence="2">AF10</strain>
    </source>
</reference>
<proteinExistence type="predicted"/>
<evidence type="ECO:0000313" key="2">
    <source>
        <dbReference type="Proteomes" id="UP000289437"/>
    </source>
</evidence>
<evidence type="ECO:0000313" key="1">
    <source>
        <dbReference type="EMBL" id="RXH55888.1"/>
    </source>
</evidence>
<organism evidence="1 2">
    <name type="scientific">Granulicella sibirica</name>
    <dbReference type="NCBI Taxonomy" id="2479048"/>
    <lineage>
        <taxon>Bacteria</taxon>
        <taxon>Pseudomonadati</taxon>
        <taxon>Acidobacteriota</taxon>
        <taxon>Terriglobia</taxon>
        <taxon>Terriglobales</taxon>
        <taxon>Acidobacteriaceae</taxon>
        <taxon>Granulicella</taxon>
    </lineage>
</organism>
<protein>
    <submittedName>
        <fullName evidence="1">Uncharacterized protein</fullName>
    </submittedName>
</protein>
<accession>A0A4Q0T1P1</accession>
<reference evidence="1 2" key="1">
    <citation type="submission" date="2018-11" db="EMBL/GenBank/DDBJ databases">
        <authorList>
            <person name="Mardanov A.V."/>
            <person name="Ravin N.V."/>
            <person name="Dedysh S.N."/>
        </authorList>
    </citation>
    <scope>NUCLEOTIDE SEQUENCE [LARGE SCALE GENOMIC DNA]</scope>
    <source>
        <strain evidence="1 2">AF10</strain>
    </source>
</reference>
<sequence length="50" mass="5787">MTRNDSGQECRQVALSDMQIGTADPASENSQKDVPWYNFRTRDIHDFNQL</sequence>
<keyword evidence="2" id="KW-1185">Reference proteome</keyword>
<gene>
    <name evidence="1" type="ORF">GRAN_2745</name>
</gene>